<feature type="region of interest" description="Disordered" evidence="1">
    <location>
        <begin position="116"/>
        <end position="148"/>
    </location>
</feature>
<dbReference type="PANTHER" id="PTHR33472">
    <property type="entry name" value="OS01G0106600 PROTEIN"/>
    <property type="match status" value="1"/>
</dbReference>
<proteinExistence type="predicted"/>
<reference evidence="2" key="2">
    <citation type="journal article" date="2015" name="Data Brief">
        <title>Shoot transcriptome of the giant reed, Arundo donax.</title>
        <authorList>
            <person name="Barrero R.A."/>
            <person name="Guerrero F.D."/>
            <person name="Moolhuijzen P."/>
            <person name="Goolsby J.A."/>
            <person name="Tidwell J."/>
            <person name="Bellgard S.E."/>
            <person name="Bellgard M.I."/>
        </authorList>
    </citation>
    <scope>NUCLEOTIDE SEQUENCE</scope>
    <source>
        <tissue evidence="2">Shoot tissue taken approximately 20 cm above the soil surface</tissue>
    </source>
</reference>
<dbReference type="AlphaFoldDB" id="A0A0A9GF54"/>
<dbReference type="EMBL" id="GBRH01176715">
    <property type="protein sequence ID" value="JAE21181.1"/>
    <property type="molecule type" value="Transcribed_RNA"/>
</dbReference>
<feature type="compositionally biased region" description="Low complexity" evidence="1">
    <location>
        <begin position="137"/>
        <end position="148"/>
    </location>
</feature>
<evidence type="ECO:0000313" key="2">
    <source>
        <dbReference type="EMBL" id="JAE21181.1"/>
    </source>
</evidence>
<evidence type="ECO:0000256" key="1">
    <source>
        <dbReference type="SAM" id="MobiDB-lite"/>
    </source>
</evidence>
<accession>A0A0A9GF54</accession>
<organism evidence="2">
    <name type="scientific">Arundo donax</name>
    <name type="common">Giant reed</name>
    <name type="synonym">Donax arundinaceus</name>
    <dbReference type="NCBI Taxonomy" id="35708"/>
    <lineage>
        <taxon>Eukaryota</taxon>
        <taxon>Viridiplantae</taxon>
        <taxon>Streptophyta</taxon>
        <taxon>Embryophyta</taxon>
        <taxon>Tracheophyta</taxon>
        <taxon>Spermatophyta</taxon>
        <taxon>Magnoliopsida</taxon>
        <taxon>Liliopsida</taxon>
        <taxon>Poales</taxon>
        <taxon>Poaceae</taxon>
        <taxon>PACMAD clade</taxon>
        <taxon>Arundinoideae</taxon>
        <taxon>Arundineae</taxon>
        <taxon>Arundo</taxon>
    </lineage>
</organism>
<name>A0A0A9GF54_ARUDO</name>
<reference evidence="2" key="1">
    <citation type="submission" date="2014-09" db="EMBL/GenBank/DDBJ databases">
        <authorList>
            <person name="Magalhaes I.L.F."/>
            <person name="Oliveira U."/>
            <person name="Santos F.R."/>
            <person name="Vidigal T.H.D.A."/>
            <person name="Brescovit A.D."/>
            <person name="Santos A.J."/>
        </authorList>
    </citation>
    <scope>NUCLEOTIDE SEQUENCE</scope>
    <source>
        <tissue evidence="2">Shoot tissue taken approximately 20 cm above the soil surface</tissue>
    </source>
</reference>
<sequence length="148" mass="14989">MHGGKLHKEIKAGVADMVHKLGSSAPSSGHERPAEAGASVITLAGENKGASMKISRAEADGKADAAVGKERRAHKLGVGERKDEAAAGARGLTAYVNSNVQVINNSLLLQSSCTGGDPGVHLKLSTKSKKKNDGEVAGAKSGSAAPKK</sequence>
<protein>
    <submittedName>
        <fullName evidence="2">Uncharacterized protein</fullName>
    </submittedName>
</protein>
<dbReference type="PANTHER" id="PTHR33472:SF28">
    <property type="entry name" value="BROMO AND FHA DOMAIN-CONTAINING PROTEIN DDB_G0267958"/>
    <property type="match status" value="1"/>
</dbReference>